<feature type="region of interest" description="Disordered" evidence="11">
    <location>
        <begin position="796"/>
        <end position="847"/>
    </location>
</feature>
<dbReference type="Gene3D" id="3.30.40.10">
    <property type="entry name" value="Zinc/RING finger domain, C3HC4 (zinc finger)"/>
    <property type="match status" value="1"/>
</dbReference>
<gene>
    <name evidence="15" type="ORF">SSS_7643</name>
</gene>
<dbReference type="SUPFAM" id="SSF90229">
    <property type="entry name" value="CCCH zinc finger"/>
    <property type="match status" value="1"/>
</dbReference>
<dbReference type="GO" id="GO:0008270">
    <property type="term" value="F:zinc ion binding"/>
    <property type="evidence" value="ECO:0007669"/>
    <property type="project" value="UniProtKB-KW"/>
</dbReference>
<dbReference type="InterPro" id="IPR012677">
    <property type="entry name" value="Nucleotide-bd_a/b_plait_sf"/>
</dbReference>
<feature type="domain" description="C3H1-type" evidence="14">
    <location>
        <begin position="232"/>
        <end position="260"/>
    </location>
</feature>
<dbReference type="InterPro" id="IPR013083">
    <property type="entry name" value="Znf_RING/FYVE/PHD"/>
</dbReference>
<proteinExistence type="predicted"/>
<dbReference type="InterPro" id="IPR000571">
    <property type="entry name" value="Znf_CCCH"/>
</dbReference>
<feature type="compositionally biased region" description="Polar residues" evidence="11">
    <location>
        <begin position="425"/>
        <end position="437"/>
    </location>
</feature>
<dbReference type="GO" id="GO:0016567">
    <property type="term" value="P:protein ubiquitination"/>
    <property type="evidence" value="ECO:0007669"/>
    <property type="project" value="TreeGrafter"/>
</dbReference>
<dbReference type="EnsemblMetazoa" id="SSS_7643s_mrna">
    <property type="protein sequence ID" value="KAF7496331.1"/>
    <property type="gene ID" value="SSS_7643"/>
</dbReference>
<evidence type="ECO:0000256" key="8">
    <source>
        <dbReference type="PROSITE-ProRule" id="PRU00176"/>
    </source>
</evidence>
<dbReference type="InterPro" id="IPR001841">
    <property type="entry name" value="Znf_RING"/>
</dbReference>
<comment type="subcellular location">
    <subcellularLocation>
        <location evidence="1">Nucleus</location>
    </subcellularLocation>
</comment>
<keyword evidence="3 9" id="KW-0863">Zinc-finger</keyword>
<feature type="compositionally biased region" description="Low complexity" evidence="11">
    <location>
        <begin position="438"/>
        <end position="458"/>
    </location>
</feature>
<evidence type="ECO:0000259" key="12">
    <source>
        <dbReference type="PROSITE" id="PS50089"/>
    </source>
</evidence>
<dbReference type="OrthoDB" id="1923159at2759"/>
<evidence type="ECO:0000259" key="14">
    <source>
        <dbReference type="PROSITE" id="PS50103"/>
    </source>
</evidence>
<evidence type="ECO:0000256" key="1">
    <source>
        <dbReference type="ARBA" id="ARBA00004123"/>
    </source>
</evidence>
<evidence type="ECO:0000256" key="10">
    <source>
        <dbReference type="SAM" id="Coils"/>
    </source>
</evidence>
<dbReference type="AlphaFoldDB" id="A0A834RGJ8"/>
<dbReference type="Pfam" id="PF00076">
    <property type="entry name" value="RRM_1"/>
    <property type="match status" value="1"/>
</dbReference>
<dbReference type="Pfam" id="PF14570">
    <property type="entry name" value="zf-RING_4"/>
    <property type="match status" value="1"/>
</dbReference>
<feature type="compositionally biased region" description="Low complexity" evidence="11">
    <location>
        <begin position="824"/>
        <end position="847"/>
    </location>
</feature>
<dbReference type="InterPro" id="IPR000504">
    <property type="entry name" value="RRM_dom"/>
</dbReference>
<evidence type="ECO:0000256" key="5">
    <source>
        <dbReference type="ARBA" id="ARBA00022884"/>
    </source>
</evidence>
<reference evidence="17" key="1">
    <citation type="journal article" date="2020" name="PLoS Negl. Trop. Dis.">
        <title>High-quality nuclear genome for Sarcoptes scabiei-A critical resource for a neglected parasite.</title>
        <authorList>
            <person name="Korhonen P.K."/>
            <person name="Gasser R.B."/>
            <person name="Ma G."/>
            <person name="Wang T."/>
            <person name="Stroehlein A.J."/>
            <person name="Young N.D."/>
            <person name="Ang C.S."/>
            <person name="Fernando D.D."/>
            <person name="Lu H.C."/>
            <person name="Taylor S."/>
            <person name="Reynolds S.L."/>
            <person name="Mofiz E."/>
            <person name="Najaraj S.H."/>
            <person name="Gowda H."/>
            <person name="Madugundu A."/>
            <person name="Renuse S."/>
            <person name="Holt D."/>
            <person name="Pandey A."/>
            <person name="Papenfuss A.T."/>
            <person name="Fischer K."/>
        </authorList>
    </citation>
    <scope>NUCLEOTIDE SEQUENCE [LARGE SCALE GENOMIC DNA]</scope>
</reference>
<evidence type="ECO:0000256" key="6">
    <source>
        <dbReference type="ARBA" id="ARBA00023054"/>
    </source>
</evidence>
<feature type="compositionally biased region" description="Low complexity" evidence="11">
    <location>
        <begin position="481"/>
        <end position="511"/>
    </location>
</feature>
<feature type="domain" description="RRM" evidence="13">
    <location>
        <begin position="142"/>
        <end position="218"/>
    </location>
</feature>
<keyword evidence="5 8" id="KW-0694">RNA-binding</keyword>
<accession>A0A834RGJ8</accession>
<reference evidence="15" key="2">
    <citation type="submission" date="2020-01" db="EMBL/GenBank/DDBJ databases">
        <authorList>
            <person name="Korhonen P.K.K."/>
            <person name="Guangxu M.G."/>
            <person name="Wang T.W."/>
            <person name="Stroehlein A.J.S."/>
            <person name="Young N.D."/>
            <person name="Ang C.-S.A."/>
            <person name="Fernando D.W.F."/>
            <person name="Lu H.L."/>
            <person name="Taylor S.T."/>
            <person name="Ehtesham M.E.M."/>
            <person name="Najaraj S.H.N."/>
            <person name="Harsha G.H.G."/>
            <person name="Madugundu A.M."/>
            <person name="Renuse S.R."/>
            <person name="Holt D.H."/>
            <person name="Pandey A.P."/>
            <person name="Papenfuss A.P."/>
            <person name="Gasser R.B.G."/>
            <person name="Fischer K.F."/>
        </authorList>
    </citation>
    <scope>NUCLEOTIDE SEQUENCE</scope>
    <source>
        <strain evidence="15">SSS_KF_BRIS2020</strain>
    </source>
</reference>
<dbReference type="GO" id="GO:0005634">
    <property type="term" value="C:nucleus"/>
    <property type="evidence" value="ECO:0007669"/>
    <property type="project" value="UniProtKB-SubCell"/>
</dbReference>
<keyword evidence="6 10" id="KW-0175">Coiled coil</keyword>
<feature type="non-terminal residue" evidence="15">
    <location>
        <position position="896"/>
    </location>
</feature>
<dbReference type="Proteomes" id="UP000070412">
    <property type="component" value="Unassembled WGS sequence"/>
</dbReference>
<feature type="compositionally biased region" description="Polar residues" evidence="11">
    <location>
        <begin position="316"/>
        <end position="331"/>
    </location>
</feature>
<feature type="domain" description="RING-type" evidence="12">
    <location>
        <begin position="47"/>
        <end position="90"/>
    </location>
</feature>
<dbReference type="InterPro" id="IPR039515">
    <property type="entry name" value="NOT4_mRING-HC-C4C4"/>
</dbReference>
<dbReference type="SMART" id="SM00360">
    <property type="entry name" value="RRM"/>
    <property type="match status" value="1"/>
</dbReference>
<evidence type="ECO:0000256" key="3">
    <source>
        <dbReference type="ARBA" id="ARBA00022771"/>
    </source>
</evidence>
<keyword evidence="4 9" id="KW-0862">Zinc</keyword>
<evidence type="ECO:0000256" key="4">
    <source>
        <dbReference type="ARBA" id="ARBA00022833"/>
    </source>
</evidence>
<dbReference type="GO" id="GO:0030014">
    <property type="term" value="C:CCR4-NOT complex"/>
    <property type="evidence" value="ECO:0007669"/>
    <property type="project" value="InterPro"/>
</dbReference>
<dbReference type="PROSITE" id="PS50089">
    <property type="entry name" value="ZF_RING_2"/>
    <property type="match status" value="1"/>
</dbReference>
<dbReference type="InterPro" id="IPR039780">
    <property type="entry name" value="Mot2"/>
</dbReference>
<dbReference type="CDD" id="cd16618">
    <property type="entry name" value="mRING-HC-C4C4_CNOT4"/>
    <property type="match status" value="1"/>
</dbReference>
<dbReference type="Gene3D" id="3.30.70.330">
    <property type="match status" value="1"/>
</dbReference>
<feature type="zinc finger region" description="C3H1-type" evidence="9">
    <location>
        <begin position="232"/>
        <end position="260"/>
    </location>
</feature>
<evidence type="ECO:0000313" key="15">
    <source>
        <dbReference type="EMBL" id="KAF7496331.1"/>
    </source>
</evidence>
<feature type="region of interest" description="Disordered" evidence="11">
    <location>
        <begin position="413"/>
        <end position="458"/>
    </location>
</feature>
<sequence>MVKGDLETMTIGSTSTARTNTVCLRNAKNSATETNNGVNIADISVECPLCMENLDIDDLDFFPCSCGYQVCRFCWHRLKNDDNGLCPACRQPYPDSPIHFSSISIERVEELKKMKKKQKEKQKLKDANKQQNLSTIRVVQKNLLFVIGIPSRFSQEELRKEFSRYGKIVKMVINANSAYVTYTRAEDAVLAIRTLNESSQNSNNSGANKSIKLNNNHSINSGSILTSVKASLGTTKYCTHWLRCQTCPKQPDCMYLHELADQEASFTKEEMQAGKHTEYEKRLILHFLEVIANEKERQQNMNVIPNSESTNIKLISTQQQRPHNFSSGENQKTTDDKTMSSCDYDFSQFDAQQSYPKNDQNDFLNCGNLNNSKTATLVGFDHIHDDLNESFLILIFFTQSEQHRWLSNSEITSKNSNSRLSSTSVLADSNGNSNESLSTSANNCHSSDSSSGNSSLSSTPNHHFVGSSIFSKYSSSSSGTSSLSCDESNTSGSNSSSSTPDNIQQQQQQQQELVNSEGLILLKSNRELCPQDSMDVNKMNHYGDDDDLDFDPISLSHRALEDMLRSSAISSSTNDINPFENNHYFNQHNLVMQRRENTVFNQNHNIRIHQSNVNENTNVNVSSNPQSTSCDFSDQQSPLLNRYSMINLSAENLPKIVPSADLQQRQQYQMMNENILNNGFHSRSPLSINQQIFNSGNQNAMMNQNFNFLSMVQKSSTIDLVKPNNPMEAKQNMNESNSLVGNTFNCHQPAPTSMFGSQEYDSLTRLQQWQQQQNSLRQLLPNVNIKFQQNELNLNGSNNFRVNGNISPTSLNQSSRSMNQLWHSKNNQSQSNNQTNPSQQHQIQSRQQKIQLYLQQQQQQRNNLNQYIFSQMMSNQQSHSVRQQPPPPGFNNATRI</sequence>
<feature type="coiled-coil region" evidence="10">
    <location>
        <begin position="105"/>
        <end position="134"/>
    </location>
</feature>
<dbReference type="InterPro" id="IPR036855">
    <property type="entry name" value="Znf_CCCH_sf"/>
</dbReference>
<feature type="region of interest" description="Disordered" evidence="11">
    <location>
        <begin position="873"/>
        <end position="896"/>
    </location>
</feature>
<keyword evidence="2 9" id="KW-0479">Metal-binding</keyword>
<evidence type="ECO:0000313" key="16">
    <source>
        <dbReference type="EnsemblMetazoa" id="KAF7496331.1"/>
    </source>
</evidence>
<feature type="compositionally biased region" description="Low complexity" evidence="11">
    <location>
        <begin position="413"/>
        <end position="424"/>
    </location>
</feature>
<evidence type="ECO:0000256" key="11">
    <source>
        <dbReference type="SAM" id="MobiDB-lite"/>
    </source>
</evidence>
<evidence type="ECO:0000313" key="17">
    <source>
        <dbReference type="Proteomes" id="UP000070412"/>
    </source>
</evidence>
<evidence type="ECO:0000259" key="13">
    <source>
        <dbReference type="PROSITE" id="PS50102"/>
    </source>
</evidence>
<dbReference type="InterPro" id="IPR035979">
    <property type="entry name" value="RBD_domain_sf"/>
</dbReference>
<dbReference type="PROSITE" id="PS50103">
    <property type="entry name" value="ZF_C3H1"/>
    <property type="match status" value="1"/>
</dbReference>
<evidence type="ECO:0000256" key="2">
    <source>
        <dbReference type="ARBA" id="ARBA00022723"/>
    </source>
</evidence>
<protein>
    <submittedName>
        <fullName evidence="15">CCR4-NOT transcription complex subunit 4</fullName>
    </submittedName>
</protein>
<feature type="region of interest" description="Disordered" evidence="11">
    <location>
        <begin position="316"/>
        <end position="339"/>
    </location>
</feature>
<dbReference type="SUPFAM" id="SSF57850">
    <property type="entry name" value="RING/U-box"/>
    <property type="match status" value="1"/>
</dbReference>
<feature type="compositionally biased region" description="Polar residues" evidence="11">
    <location>
        <begin position="796"/>
        <end position="823"/>
    </location>
</feature>
<keyword evidence="17" id="KW-1185">Reference proteome</keyword>
<reference evidence="16" key="3">
    <citation type="submission" date="2022-06" db="UniProtKB">
        <authorList>
            <consortium name="EnsemblMetazoa"/>
        </authorList>
    </citation>
    <scope>IDENTIFICATION</scope>
</reference>
<dbReference type="SUPFAM" id="SSF54928">
    <property type="entry name" value="RNA-binding domain, RBD"/>
    <property type="match status" value="1"/>
</dbReference>
<dbReference type="PANTHER" id="PTHR12603:SF0">
    <property type="entry name" value="CCR4-NOT TRANSCRIPTION COMPLEX SUBUNIT 4"/>
    <property type="match status" value="1"/>
</dbReference>
<dbReference type="PANTHER" id="PTHR12603">
    <property type="entry name" value="CCR4-NOT TRANSCRIPTION COMPLEX RELATED"/>
    <property type="match status" value="1"/>
</dbReference>
<feature type="compositionally biased region" description="Polar residues" evidence="11">
    <location>
        <begin position="873"/>
        <end position="883"/>
    </location>
</feature>
<feature type="region of interest" description="Disordered" evidence="11">
    <location>
        <begin position="481"/>
        <end position="512"/>
    </location>
</feature>
<dbReference type="PROSITE" id="PS50102">
    <property type="entry name" value="RRM"/>
    <property type="match status" value="1"/>
</dbReference>
<name>A0A834RGJ8_SARSC</name>
<evidence type="ECO:0000256" key="7">
    <source>
        <dbReference type="ARBA" id="ARBA00023242"/>
    </source>
</evidence>
<organism evidence="15">
    <name type="scientific">Sarcoptes scabiei</name>
    <name type="common">Itch mite</name>
    <name type="synonym">Acarus scabiei</name>
    <dbReference type="NCBI Taxonomy" id="52283"/>
    <lineage>
        <taxon>Eukaryota</taxon>
        <taxon>Metazoa</taxon>
        <taxon>Ecdysozoa</taxon>
        <taxon>Arthropoda</taxon>
        <taxon>Chelicerata</taxon>
        <taxon>Arachnida</taxon>
        <taxon>Acari</taxon>
        <taxon>Acariformes</taxon>
        <taxon>Sarcoptiformes</taxon>
        <taxon>Astigmata</taxon>
        <taxon>Psoroptidia</taxon>
        <taxon>Sarcoptoidea</taxon>
        <taxon>Sarcoptidae</taxon>
        <taxon>Sarcoptinae</taxon>
        <taxon>Sarcoptes</taxon>
    </lineage>
</organism>
<dbReference type="EMBL" id="WVUK01000012">
    <property type="protein sequence ID" value="KAF7496331.1"/>
    <property type="molecule type" value="Genomic_DNA"/>
</dbReference>
<keyword evidence="7" id="KW-0539">Nucleus</keyword>
<dbReference type="GO" id="GO:0004842">
    <property type="term" value="F:ubiquitin-protein transferase activity"/>
    <property type="evidence" value="ECO:0007669"/>
    <property type="project" value="InterPro"/>
</dbReference>
<evidence type="ECO:0000256" key="9">
    <source>
        <dbReference type="PROSITE-ProRule" id="PRU00723"/>
    </source>
</evidence>
<dbReference type="GO" id="GO:0003723">
    <property type="term" value="F:RNA binding"/>
    <property type="evidence" value="ECO:0007669"/>
    <property type="project" value="UniProtKB-UniRule"/>
</dbReference>
<dbReference type="FunFam" id="3.30.40.10:FF:000006">
    <property type="entry name" value="CCR4-NOT transcription complex subunit 4"/>
    <property type="match status" value="1"/>
</dbReference>